<organism evidence="4 5">
    <name type="scientific">Eiseniibacteriota bacterium</name>
    <dbReference type="NCBI Taxonomy" id="2212470"/>
    <lineage>
        <taxon>Bacteria</taxon>
        <taxon>Candidatus Eiseniibacteriota</taxon>
    </lineage>
</organism>
<comment type="caution">
    <text evidence="4">The sequence shown here is derived from an EMBL/GenBank/DDBJ whole genome shotgun (WGS) entry which is preliminary data.</text>
</comment>
<dbReference type="InterPro" id="IPR028098">
    <property type="entry name" value="Glyco_trans_4-like_N"/>
</dbReference>
<reference evidence="4" key="1">
    <citation type="submission" date="2020-07" db="EMBL/GenBank/DDBJ databases">
        <title>Huge and variable diversity of episymbiotic CPR bacteria and DPANN archaea in groundwater ecosystems.</title>
        <authorList>
            <person name="He C.Y."/>
            <person name="Keren R."/>
            <person name="Whittaker M."/>
            <person name="Farag I.F."/>
            <person name="Doudna J."/>
            <person name="Cate J.H.D."/>
            <person name="Banfield J.F."/>
        </authorList>
    </citation>
    <scope>NUCLEOTIDE SEQUENCE</scope>
    <source>
        <strain evidence="4">NC_groundwater_1813_Pr3_B-0.1um_71_17</strain>
    </source>
</reference>
<keyword evidence="1" id="KW-0328">Glycosyltransferase</keyword>
<name>A0A933SJ49_UNCEI</name>
<dbReference type="GO" id="GO:0016757">
    <property type="term" value="F:glycosyltransferase activity"/>
    <property type="evidence" value="ECO:0007669"/>
    <property type="project" value="UniProtKB-KW"/>
</dbReference>
<protein>
    <submittedName>
        <fullName evidence="4">Glycosyltransferase</fullName>
    </submittedName>
</protein>
<accession>A0A933SJ49</accession>
<feature type="domain" description="Glycosyltransferase subfamily 4-like N-terminal" evidence="3">
    <location>
        <begin position="17"/>
        <end position="222"/>
    </location>
</feature>
<dbReference type="PANTHER" id="PTHR12526">
    <property type="entry name" value="GLYCOSYLTRANSFERASE"/>
    <property type="match status" value="1"/>
</dbReference>
<evidence type="ECO:0000259" key="3">
    <source>
        <dbReference type="Pfam" id="PF13579"/>
    </source>
</evidence>
<dbReference type="Gene3D" id="3.40.50.2000">
    <property type="entry name" value="Glycogen Phosphorylase B"/>
    <property type="match status" value="2"/>
</dbReference>
<dbReference type="EMBL" id="JACRIW010000110">
    <property type="protein sequence ID" value="MBI5170814.1"/>
    <property type="molecule type" value="Genomic_DNA"/>
</dbReference>
<dbReference type="SUPFAM" id="SSF53756">
    <property type="entry name" value="UDP-Glycosyltransferase/glycogen phosphorylase"/>
    <property type="match status" value="1"/>
</dbReference>
<evidence type="ECO:0000256" key="2">
    <source>
        <dbReference type="ARBA" id="ARBA00022679"/>
    </source>
</evidence>
<dbReference type="AlphaFoldDB" id="A0A933SJ49"/>
<sequence>MNKRLLVLAYFFPPLAGGGVHRVLSFTRYLPAHGWDCTVVCAGEDDYWVRDDSLSLRVSAGTEVIRVRGGSALSALLKTGRGGATGRRSGGAFAPLRSLADFFLLPDSYAGWSARARDAAAARLAAGGVDALLTTSPPDSVHLAGAALAERFHVPWVADFRDPWIGLHFRTPPTAWHRARHRAMERTVLERADLVLTASRTHADRIVAEGRATRALEHLPNGFEPHSAPDAAAAPNAAPAAGAMFHVVFTGTLSLMPDAFTLLEALREWFARAPEARERVRVTLAGPYDTSYESRAAALGLAGVVRFPGALAHAESRALQRGADVLLLWKPPGEGYATMVPGKLYEYLDAARPVVALLPSGDEAAGLVRRAGGLVTPQGDASALARELETRYMAWKADGRATDARPDWLDEHARPVLAARLAARLDGLTGGNPWSSR</sequence>
<keyword evidence="2" id="KW-0808">Transferase</keyword>
<gene>
    <name evidence="4" type="ORF">HZA61_15095</name>
</gene>
<dbReference type="PANTHER" id="PTHR12526:SF510">
    <property type="entry name" value="D-INOSITOL 3-PHOSPHATE GLYCOSYLTRANSFERASE"/>
    <property type="match status" value="1"/>
</dbReference>
<dbReference type="Proteomes" id="UP000696931">
    <property type="component" value="Unassembled WGS sequence"/>
</dbReference>
<evidence type="ECO:0000256" key="1">
    <source>
        <dbReference type="ARBA" id="ARBA00022676"/>
    </source>
</evidence>
<proteinExistence type="predicted"/>
<evidence type="ECO:0000313" key="5">
    <source>
        <dbReference type="Proteomes" id="UP000696931"/>
    </source>
</evidence>
<dbReference type="Pfam" id="PF13579">
    <property type="entry name" value="Glyco_trans_4_4"/>
    <property type="match status" value="1"/>
</dbReference>
<evidence type="ECO:0000313" key="4">
    <source>
        <dbReference type="EMBL" id="MBI5170814.1"/>
    </source>
</evidence>
<dbReference type="Pfam" id="PF13692">
    <property type="entry name" value="Glyco_trans_1_4"/>
    <property type="match status" value="1"/>
</dbReference>